<name>A0A646KH18_STRJU</name>
<keyword evidence="3 4" id="KW-0378">Hydrolase</keyword>
<protein>
    <submittedName>
        <fullName evidence="6">NUDIX domain-containing protein</fullName>
    </submittedName>
</protein>
<evidence type="ECO:0000313" key="7">
    <source>
        <dbReference type="Proteomes" id="UP000419138"/>
    </source>
</evidence>
<dbReference type="RefSeq" id="WP_153523350.1">
    <property type="nucleotide sequence ID" value="NZ_JBEPDZ010000045.1"/>
</dbReference>
<feature type="domain" description="Nudix hydrolase" evidence="5">
    <location>
        <begin position="27"/>
        <end position="150"/>
    </location>
</feature>
<gene>
    <name evidence="6" type="ORF">FF041_15545</name>
</gene>
<organism evidence="6 7">
    <name type="scientific">Streptomyces jumonjinensis</name>
    <dbReference type="NCBI Taxonomy" id="1945"/>
    <lineage>
        <taxon>Bacteria</taxon>
        <taxon>Bacillati</taxon>
        <taxon>Actinomycetota</taxon>
        <taxon>Actinomycetes</taxon>
        <taxon>Kitasatosporales</taxon>
        <taxon>Streptomycetaceae</taxon>
        <taxon>Streptomyces</taxon>
    </lineage>
</organism>
<dbReference type="Gene3D" id="3.90.79.10">
    <property type="entry name" value="Nucleoside Triphosphate Pyrophosphohydrolase"/>
    <property type="match status" value="1"/>
</dbReference>
<dbReference type="InterPro" id="IPR015797">
    <property type="entry name" value="NUDIX_hydrolase-like_dom_sf"/>
</dbReference>
<dbReference type="PRINTS" id="PR00502">
    <property type="entry name" value="NUDIXFAMILY"/>
</dbReference>
<evidence type="ECO:0000259" key="5">
    <source>
        <dbReference type="PROSITE" id="PS51462"/>
    </source>
</evidence>
<dbReference type="PROSITE" id="PS00893">
    <property type="entry name" value="NUDIX_BOX"/>
    <property type="match status" value="1"/>
</dbReference>
<sequence>MKRLIARIWLGLRGSLQWRILWLAHAKFMVGVTGVVRDERGRVLLLRHRLWSPRHPWGLPTGCAVKGERFEETVVREVKEETGLDVRTGALVHLGSGYRLRVEVAYEAEYVGGVLALDPLEILEARWCSPDDLPDGLQELHRRLILDSHSPD</sequence>
<comment type="cofactor">
    <cofactor evidence="1">
        <name>Mg(2+)</name>
        <dbReference type="ChEBI" id="CHEBI:18420"/>
    </cofactor>
</comment>
<dbReference type="Proteomes" id="UP000419138">
    <property type="component" value="Unassembled WGS sequence"/>
</dbReference>
<comment type="similarity">
    <text evidence="2 4">Belongs to the Nudix hydrolase family.</text>
</comment>
<dbReference type="PANTHER" id="PTHR43046:SF16">
    <property type="entry name" value="ADP-RIBOSE PYROPHOSPHATASE YJHB-RELATED"/>
    <property type="match status" value="1"/>
</dbReference>
<evidence type="ECO:0000256" key="4">
    <source>
        <dbReference type="RuleBase" id="RU003476"/>
    </source>
</evidence>
<dbReference type="SUPFAM" id="SSF55811">
    <property type="entry name" value="Nudix"/>
    <property type="match status" value="1"/>
</dbReference>
<dbReference type="AlphaFoldDB" id="A0A646KH18"/>
<evidence type="ECO:0000256" key="1">
    <source>
        <dbReference type="ARBA" id="ARBA00001946"/>
    </source>
</evidence>
<proteinExistence type="inferred from homology"/>
<dbReference type="OrthoDB" id="9804442at2"/>
<dbReference type="PANTHER" id="PTHR43046">
    <property type="entry name" value="GDP-MANNOSE MANNOSYL HYDROLASE"/>
    <property type="match status" value="1"/>
</dbReference>
<evidence type="ECO:0000256" key="2">
    <source>
        <dbReference type="ARBA" id="ARBA00005582"/>
    </source>
</evidence>
<keyword evidence="7" id="KW-1185">Reference proteome</keyword>
<dbReference type="EMBL" id="VCLA01000130">
    <property type="protein sequence ID" value="MQT01569.1"/>
    <property type="molecule type" value="Genomic_DNA"/>
</dbReference>
<evidence type="ECO:0000313" key="6">
    <source>
        <dbReference type="EMBL" id="MQT01569.1"/>
    </source>
</evidence>
<reference evidence="6 7" key="1">
    <citation type="submission" date="2019-05" db="EMBL/GenBank/DDBJ databases">
        <title>Comparative genomics and metabolomics analyses of clavulanic acid producing Streptomyces species provides insight into specialized metabolism and evolution of beta-lactam biosynthetic gene clusters.</title>
        <authorList>
            <person name="Moore M.A."/>
            <person name="Cruz-Morales P."/>
            <person name="Barona Gomez F."/>
            <person name="Kapil T."/>
        </authorList>
    </citation>
    <scope>NUCLEOTIDE SEQUENCE [LARGE SCALE GENOMIC DNA]</scope>
    <source>
        <strain evidence="6 7">NRRL 5741</strain>
    </source>
</reference>
<dbReference type="InterPro" id="IPR020084">
    <property type="entry name" value="NUDIX_hydrolase_CS"/>
</dbReference>
<dbReference type="InterPro" id="IPR020476">
    <property type="entry name" value="Nudix_hydrolase"/>
</dbReference>
<dbReference type="InterPro" id="IPR000086">
    <property type="entry name" value="NUDIX_hydrolase_dom"/>
</dbReference>
<comment type="caution">
    <text evidence="6">The sequence shown here is derived from an EMBL/GenBank/DDBJ whole genome shotgun (WGS) entry which is preliminary data.</text>
</comment>
<dbReference type="Pfam" id="PF00293">
    <property type="entry name" value="NUDIX"/>
    <property type="match status" value="1"/>
</dbReference>
<dbReference type="GO" id="GO:0016787">
    <property type="term" value="F:hydrolase activity"/>
    <property type="evidence" value="ECO:0007669"/>
    <property type="project" value="UniProtKB-KW"/>
</dbReference>
<accession>A0A646KH18</accession>
<dbReference type="PROSITE" id="PS51462">
    <property type="entry name" value="NUDIX"/>
    <property type="match status" value="1"/>
</dbReference>
<evidence type="ECO:0000256" key="3">
    <source>
        <dbReference type="ARBA" id="ARBA00022801"/>
    </source>
</evidence>